<sequence>MIEASPKTTHDPALTPLISPLLEIRAKKEHILDYYTMPDQQNDTSPSRRGCTLAVDTVTDSEENEEDDKENGSNKIFTGVIVKFRETFSACASHCLIVHVVVVCS</sequence>
<accession>A0ABQ9DU30</accession>
<dbReference type="EMBL" id="WHWB01032232">
    <property type="protein sequence ID" value="KAJ7426340.1"/>
    <property type="molecule type" value="Genomic_DNA"/>
</dbReference>
<name>A0ABQ9DU30_9PASS</name>
<organism evidence="1 2">
    <name type="scientific">Willisornis vidua</name>
    <name type="common">Xingu scale-backed antbird</name>
    <dbReference type="NCBI Taxonomy" id="1566151"/>
    <lineage>
        <taxon>Eukaryota</taxon>
        <taxon>Metazoa</taxon>
        <taxon>Chordata</taxon>
        <taxon>Craniata</taxon>
        <taxon>Vertebrata</taxon>
        <taxon>Euteleostomi</taxon>
        <taxon>Archelosauria</taxon>
        <taxon>Archosauria</taxon>
        <taxon>Dinosauria</taxon>
        <taxon>Saurischia</taxon>
        <taxon>Theropoda</taxon>
        <taxon>Coelurosauria</taxon>
        <taxon>Aves</taxon>
        <taxon>Neognathae</taxon>
        <taxon>Neoaves</taxon>
        <taxon>Telluraves</taxon>
        <taxon>Australaves</taxon>
        <taxon>Passeriformes</taxon>
        <taxon>Thamnophilidae</taxon>
        <taxon>Willisornis</taxon>
    </lineage>
</organism>
<evidence type="ECO:0000313" key="1">
    <source>
        <dbReference type="EMBL" id="KAJ7426340.1"/>
    </source>
</evidence>
<gene>
    <name evidence="1" type="ORF">WISP_16937</name>
</gene>
<evidence type="ECO:0000313" key="2">
    <source>
        <dbReference type="Proteomes" id="UP001145742"/>
    </source>
</evidence>
<dbReference type="Proteomes" id="UP001145742">
    <property type="component" value="Unassembled WGS sequence"/>
</dbReference>
<proteinExistence type="predicted"/>
<keyword evidence="2" id="KW-1185">Reference proteome</keyword>
<comment type="caution">
    <text evidence="1">The sequence shown here is derived from an EMBL/GenBank/DDBJ whole genome shotgun (WGS) entry which is preliminary data.</text>
</comment>
<reference evidence="1" key="1">
    <citation type="submission" date="2019-10" db="EMBL/GenBank/DDBJ databases">
        <authorList>
            <person name="Soares A.E.R."/>
            <person name="Aleixo A."/>
            <person name="Schneider P."/>
            <person name="Miyaki C.Y."/>
            <person name="Schneider M.P."/>
            <person name="Mello C."/>
            <person name="Vasconcelos A.T.R."/>
        </authorList>
    </citation>
    <scope>NUCLEOTIDE SEQUENCE</scope>
    <source>
        <tissue evidence="1">Muscle</tissue>
    </source>
</reference>
<protein>
    <submittedName>
        <fullName evidence="1">Uncharacterized protein</fullName>
    </submittedName>
</protein>